<protein>
    <recommendedName>
        <fullName evidence="3">DUF6458 domain-containing protein</fullName>
    </recommendedName>
</protein>
<evidence type="ECO:0000259" key="3">
    <source>
        <dbReference type="Pfam" id="PF20059"/>
    </source>
</evidence>
<accession>A0ABP6QGD2</accession>
<keyword evidence="5" id="KW-1185">Reference proteome</keyword>
<feature type="domain" description="DUF6458" evidence="3">
    <location>
        <begin position="1"/>
        <end position="49"/>
    </location>
</feature>
<keyword evidence="2" id="KW-1133">Transmembrane helix</keyword>
<evidence type="ECO:0000256" key="1">
    <source>
        <dbReference type="SAM" id="MobiDB-lite"/>
    </source>
</evidence>
<proteinExistence type="predicted"/>
<reference evidence="5" key="1">
    <citation type="journal article" date="2019" name="Int. J. Syst. Evol. Microbiol.">
        <title>The Global Catalogue of Microorganisms (GCM) 10K type strain sequencing project: providing services to taxonomists for standard genome sequencing and annotation.</title>
        <authorList>
            <consortium name="The Broad Institute Genomics Platform"/>
            <consortium name="The Broad Institute Genome Sequencing Center for Infectious Disease"/>
            <person name="Wu L."/>
            <person name="Ma J."/>
        </authorList>
    </citation>
    <scope>NUCLEOTIDE SEQUENCE [LARGE SCALE GENOMIC DNA]</scope>
    <source>
        <strain evidence="5">JCM 9377</strain>
    </source>
</reference>
<evidence type="ECO:0000313" key="4">
    <source>
        <dbReference type="EMBL" id="GAA3225637.1"/>
    </source>
</evidence>
<dbReference type="InterPro" id="IPR045597">
    <property type="entry name" value="DUF6458"/>
</dbReference>
<organism evidence="4 5">
    <name type="scientific">Actinocorallia longicatena</name>
    <dbReference type="NCBI Taxonomy" id="111803"/>
    <lineage>
        <taxon>Bacteria</taxon>
        <taxon>Bacillati</taxon>
        <taxon>Actinomycetota</taxon>
        <taxon>Actinomycetes</taxon>
        <taxon>Streptosporangiales</taxon>
        <taxon>Thermomonosporaceae</taxon>
        <taxon>Actinocorallia</taxon>
    </lineage>
</organism>
<feature type="region of interest" description="Disordered" evidence="1">
    <location>
        <begin position="56"/>
        <end position="77"/>
    </location>
</feature>
<keyword evidence="2" id="KW-0472">Membrane</keyword>
<comment type="caution">
    <text evidence="4">The sequence shown here is derived from an EMBL/GenBank/DDBJ whole genome shotgun (WGS) entry which is preliminary data.</text>
</comment>
<dbReference type="Proteomes" id="UP001501237">
    <property type="component" value="Unassembled WGS sequence"/>
</dbReference>
<gene>
    <name evidence="4" type="ORF">GCM10010468_53400</name>
</gene>
<name>A0ABP6QGD2_9ACTN</name>
<dbReference type="RefSeq" id="WP_344833421.1">
    <property type="nucleotide sequence ID" value="NZ_BAAAUV010000015.1"/>
</dbReference>
<dbReference type="Pfam" id="PF20059">
    <property type="entry name" value="DUF6458"/>
    <property type="match status" value="1"/>
</dbReference>
<evidence type="ECO:0000313" key="5">
    <source>
        <dbReference type="Proteomes" id="UP001501237"/>
    </source>
</evidence>
<feature type="transmembrane region" description="Helical" evidence="2">
    <location>
        <begin position="32"/>
        <end position="51"/>
    </location>
</feature>
<dbReference type="EMBL" id="BAAAUV010000015">
    <property type="protein sequence ID" value="GAA3225637.1"/>
    <property type="molecule type" value="Genomic_DNA"/>
</dbReference>
<keyword evidence="2" id="KW-0812">Transmembrane</keyword>
<evidence type="ECO:0000256" key="2">
    <source>
        <dbReference type="SAM" id="Phobius"/>
    </source>
</evidence>
<sequence>MGFGISIFTITLGAILKFAIHADTDPVDINLIGVILMIVGGASFVLQMVFAKQLNEGAPRSNGNGQGFPGRINRDDD</sequence>